<evidence type="ECO:0000313" key="2">
    <source>
        <dbReference type="EMBL" id="MEQ2194570.1"/>
    </source>
</evidence>
<dbReference type="InterPro" id="IPR020097">
    <property type="entry name" value="PsdUridine_synth_TruA_a/b_dom"/>
</dbReference>
<sequence length="80" mass="8915">ELDIDAMREAAALLVGTHDFSSFRAVNSDMPFKSPVKTMDVVAIQPGSSFAHSHFHRWAVKQAVEHSTTLTFQYIVLVLI</sequence>
<dbReference type="InterPro" id="IPR020103">
    <property type="entry name" value="PsdUridine_synth_cat_dom_sf"/>
</dbReference>
<protein>
    <recommendedName>
        <fullName evidence="1">Pseudouridine synthase I TruA alpha/beta domain-containing protein</fullName>
    </recommendedName>
</protein>
<reference evidence="2 3" key="1">
    <citation type="submission" date="2021-06" db="EMBL/GenBank/DDBJ databases">
        <authorList>
            <person name="Palmer J.M."/>
        </authorList>
    </citation>
    <scope>NUCLEOTIDE SEQUENCE [LARGE SCALE GENOMIC DNA]</scope>
    <source>
        <strain evidence="2 3">XC_2019</strain>
        <tissue evidence="2">Muscle</tissue>
    </source>
</reference>
<evidence type="ECO:0000313" key="3">
    <source>
        <dbReference type="Proteomes" id="UP001434883"/>
    </source>
</evidence>
<comment type="caution">
    <text evidence="2">The sequence shown here is derived from an EMBL/GenBank/DDBJ whole genome shotgun (WGS) entry which is preliminary data.</text>
</comment>
<feature type="domain" description="Pseudouridine synthase I TruA alpha/beta" evidence="1">
    <location>
        <begin position="10"/>
        <end position="45"/>
    </location>
</feature>
<name>A0ABV0QFJ4_9TELE</name>
<feature type="non-terminal residue" evidence="2">
    <location>
        <position position="1"/>
    </location>
</feature>
<evidence type="ECO:0000259" key="1">
    <source>
        <dbReference type="Pfam" id="PF01416"/>
    </source>
</evidence>
<dbReference type="Gene3D" id="3.30.70.660">
    <property type="entry name" value="Pseudouridine synthase I, catalytic domain, C-terminal subdomain"/>
    <property type="match status" value="1"/>
</dbReference>
<dbReference type="EMBL" id="JAHRIN010009406">
    <property type="protein sequence ID" value="MEQ2194570.1"/>
    <property type="molecule type" value="Genomic_DNA"/>
</dbReference>
<accession>A0ABV0QFJ4</accession>
<organism evidence="2 3">
    <name type="scientific">Xenoophorus captivus</name>
    <dbReference type="NCBI Taxonomy" id="1517983"/>
    <lineage>
        <taxon>Eukaryota</taxon>
        <taxon>Metazoa</taxon>
        <taxon>Chordata</taxon>
        <taxon>Craniata</taxon>
        <taxon>Vertebrata</taxon>
        <taxon>Euteleostomi</taxon>
        <taxon>Actinopterygii</taxon>
        <taxon>Neopterygii</taxon>
        <taxon>Teleostei</taxon>
        <taxon>Neoteleostei</taxon>
        <taxon>Acanthomorphata</taxon>
        <taxon>Ovalentaria</taxon>
        <taxon>Atherinomorphae</taxon>
        <taxon>Cyprinodontiformes</taxon>
        <taxon>Goodeidae</taxon>
        <taxon>Xenoophorus</taxon>
    </lineage>
</organism>
<dbReference type="Proteomes" id="UP001434883">
    <property type="component" value="Unassembled WGS sequence"/>
</dbReference>
<proteinExistence type="predicted"/>
<keyword evidence="3" id="KW-1185">Reference proteome</keyword>
<dbReference type="Pfam" id="PF01416">
    <property type="entry name" value="PseudoU_synth_1"/>
    <property type="match status" value="1"/>
</dbReference>
<gene>
    <name evidence="2" type="ORF">XENOCAPTIV_000064</name>
</gene>
<dbReference type="InterPro" id="IPR020095">
    <property type="entry name" value="PsdUridine_synth_TruA_C"/>
</dbReference>
<dbReference type="SUPFAM" id="SSF55120">
    <property type="entry name" value="Pseudouridine synthase"/>
    <property type="match status" value="1"/>
</dbReference>